<evidence type="ECO:0008006" key="15">
    <source>
        <dbReference type="Google" id="ProtNLM"/>
    </source>
</evidence>
<evidence type="ECO:0000256" key="1">
    <source>
        <dbReference type="ARBA" id="ARBA00003389"/>
    </source>
</evidence>
<reference evidence="14" key="1">
    <citation type="journal article" date="2016" name="Genome Announc.">
        <title>Genome sequence of Ustilaginoidea virens IPU010, a rice pathogenic fungus causing false smut.</title>
        <authorList>
            <person name="Kumagai T."/>
            <person name="Ishii T."/>
            <person name="Terai G."/>
            <person name="Umemura M."/>
            <person name="Machida M."/>
            <person name="Asai K."/>
        </authorList>
    </citation>
    <scope>NUCLEOTIDE SEQUENCE [LARGE SCALE GENOMIC DNA]</scope>
    <source>
        <strain evidence="14">IPU010</strain>
    </source>
</reference>
<keyword evidence="11" id="KW-0325">Glycoprotein</keyword>
<dbReference type="GO" id="GO:0000742">
    <property type="term" value="P:karyogamy involved in conjugation with cellular fusion"/>
    <property type="evidence" value="ECO:0007669"/>
    <property type="project" value="InterPro"/>
</dbReference>
<comment type="subcellular location">
    <subcellularLocation>
        <location evidence="3">Endoplasmic reticulum membrane</location>
    </subcellularLocation>
    <subcellularLocation>
        <location evidence="2">Nucleus membrane</location>
    </subcellularLocation>
</comment>
<evidence type="ECO:0000256" key="9">
    <source>
        <dbReference type="ARBA" id="ARBA00022989"/>
    </source>
</evidence>
<keyword evidence="6" id="KW-0812">Transmembrane</keyword>
<protein>
    <recommendedName>
        <fullName evidence="15">Nuclear membrane fusion protein Kar5</fullName>
    </recommendedName>
</protein>
<dbReference type="Proteomes" id="UP000054053">
    <property type="component" value="Unassembled WGS sequence"/>
</dbReference>
<comment type="function">
    <text evidence="1">Required for nuclear membrane fusion during karyogamy.</text>
</comment>
<evidence type="ECO:0000256" key="12">
    <source>
        <dbReference type="ARBA" id="ARBA00023242"/>
    </source>
</evidence>
<dbReference type="AlphaFoldDB" id="A0A1B5L460"/>
<dbReference type="GO" id="GO:0031965">
    <property type="term" value="C:nuclear membrane"/>
    <property type="evidence" value="ECO:0007669"/>
    <property type="project" value="UniProtKB-SubCell"/>
</dbReference>
<dbReference type="GO" id="GO:0048288">
    <property type="term" value="P:nuclear membrane fusion involved in karyogamy"/>
    <property type="evidence" value="ECO:0007669"/>
    <property type="project" value="InterPro"/>
</dbReference>
<keyword evidence="5" id="KW-0415">Karyogamy</keyword>
<organism evidence="13 14">
    <name type="scientific">Ustilaginoidea virens</name>
    <name type="common">Rice false smut fungus</name>
    <name type="synonym">Villosiclava virens</name>
    <dbReference type="NCBI Taxonomy" id="1159556"/>
    <lineage>
        <taxon>Eukaryota</taxon>
        <taxon>Fungi</taxon>
        <taxon>Dikarya</taxon>
        <taxon>Ascomycota</taxon>
        <taxon>Pezizomycotina</taxon>
        <taxon>Sordariomycetes</taxon>
        <taxon>Hypocreomycetidae</taxon>
        <taxon>Hypocreales</taxon>
        <taxon>Clavicipitaceae</taxon>
        <taxon>Ustilaginoidea</taxon>
    </lineage>
</organism>
<dbReference type="PANTHER" id="PTHR28012">
    <property type="entry name" value="NUCLEAR FUSION PROTEIN KAR5"/>
    <property type="match status" value="1"/>
</dbReference>
<comment type="similarity">
    <text evidence="4">Belongs to the KAR5 family.</text>
</comment>
<dbReference type="GO" id="GO:0005789">
    <property type="term" value="C:endoplasmic reticulum membrane"/>
    <property type="evidence" value="ECO:0007669"/>
    <property type="project" value="UniProtKB-SubCell"/>
</dbReference>
<evidence type="ECO:0000256" key="5">
    <source>
        <dbReference type="ARBA" id="ARBA00022459"/>
    </source>
</evidence>
<evidence type="ECO:0000256" key="10">
    <source>
        <dbReference type="ARBA" id="ARBA00023136"/>
    </source>
</evidence>
<evidence type="ECO:0000256" key="2">
    <source>
        <dbReference type="ARBA" id="ARBA00004126"/>
    </source>
</evidence>
<evidence type="ECO:0000313" key="13">
    <source>
        <dbReference type="EMBL" id="GAO18287.1"/>
    </source>
</evidence>
<dbReference type="PANTHER" id="PTHR28012:SF1">
    <property type="entry name" value="NUCLEAR FUSION PROTEIN KAR5"/>
    <property type="match status" value="1"/>
</dbReference>
<sequence>MTDTGRAARDFVDSFAASLAICDLERASFPIPASCSKFREGVLATLPAPLKPQLHVMTSEIDSCLEGLARSDSAWSTWILERLTSQAETESRARAEHFDSLLRQSAEKAQSLTQQTDRLAERVSQVDQLVSNMLQSKSKETELALHDGMQGVRSLQRLMQRAFHEMAVREKTIAAIYASSLDEVKAQAVGDAKAVMQVFQGLAASATVLQTQLVTDRITEKQRSHELLMESTQNRTFEILGSLETATSSVSALQMLLVQLGWTSWVPYIVCPTASLVLGSYGLPPSMTRNLLLLSIGKKEAHPRVRFWFHAERAFAGEAAGYYVASMKTHKSETWTTCMPAGRFAEGRQSAKRNED</sequence>
<evidence type="ECO:0000256" key="7">
    <source>
        <dbReference type="ARBA" id="ARBA00022729"/>
    </source>
</evidence>
<evidence type="ECO:0000313" key="14">
    <source>
        <dbReference type="Proteomes" id="UP000054053"/>
    </source>
</evidence>
<keyword evidence="10" id="KW-0472">Membrane</keyword>
<dbReference type="InterPro" id="IPR007292">
    <property type="entry name" value="Nuclear_fusion_Kar5"/>
</dbReference>
<keyword evidence="7" id="KW-0732">Signal</keyword>
<keyword evidence="9" id="KW-1133">Transmembrane helix</keyword>
<proteinExistence type="inferred from homology"/>
<name>A0A1B5L460_USTVR</name>
<comment type="caution">
    <text evidence="13">The sequence shown here is derived from an EMBL/GenBank/DDBJ whole genome shotgun (WGS) entry which is preliminary data.</text>
</comment>
<evidence type="ECO:0000256" key="11">
    <source>
        <dbReference type="ARBA" id="ARBA00023180"/>
    </source>
</evidence>
<evidence type="ECO:0000256" key="8">
    <source>
        <dbReference type="ARBA" id="ARBA00022824"/>
    </source>
</evidence>
<gene>
    <name evidence="13" type="ORF">UVI_02023220</name>
</gene>
<dbReference type="EMBL" id="BBTG02000009">
    <property type="protein sequence ID" value="GAO18287.1"/>
    <property type="molecule type" value="Genomic_DNA"/>
</dbReference>
<evidence type="ECO:0000256" key="4">
    <source>
        <dbReference type="ARBA" id="ARBA00010473"/>
    </source>
</evidence>
<evidence type="ECO:0000256" key="6">
    <source>
        <dbReference type="ARBA" id="ARBA00022692"/>
    </source>
</evidence>
<keyword evidence="12" id="KW-0539">Nucleus</keyword>
<evidence type="ECO:0000256" key="3">
    <source>
        <dbReference type="ARBA" id="ARBA00004586"/>
    </source>
</evidence>
<accession>A0A1B5L460</accession>
<keyword evidence="8" id="KW-0256">Endoplasmic reticulum</keyword>